<dbReference type="KEGG" id="pfer:IRI77_28665"/>
<dbReference type="GO" id="GO:0006935">
    <property type="term" value="P:chemotaxis"/>
    <property type="evidence" value="ECO:0007669"/>
    <property type="project" value="InterPro"/>
</dbReference>
<dbReference type="SUPFAM" id="SSF50341">
    <property type="entry name" value="CheW-like"/>
    <property type="match status" value="4"/>
</dbReference>
<dbReference type="Gene3D" id="2.40.50.180">
    <property type="entry name" value="CheA-289, Domain 4"/>
    <property type="match status" value="3"/>
</dbReference>
<dbReference type="CDD" id="cd00732">
    <property type="entry name" value="CheW"/>
    <property type="match status" value="2"/>
</dbReference>
<dbReference type="SMART" id="SM00260">
    <property type="entry name" value="CheW"/>
    <property type="match status" value="3"/>
</dbReference>
<protein>
    <submittedName>
        <fullName evidence="2">Chemotaxis protein CheW</fullName>
    </submittedName>
</protein>
<dbReference type="InterPro" id="IPR036061">
    <property type="entry name" value="CheW-like_dom_sf"/>
</dbReference>
<evidence type="ECO:0000313" key="3">
    <source>
        <dbReference type="Proteomes" id="UP000593892"/>
    </source>
</evidence>
<dbReference type="PANTHER" id="PTHR22617">
    <property type="entry name" value="CHEMOTAXIS SENSOR HISTIDINE KINASE-RELATED"/>
    <property type="match status" value="1"/>
</dbReference>
<evidence type="ECO:0000259" key="1">
    <source>
        <dbReference type="PROSITE" id="PS50851"/>
    </source>
</evidence>
<dbReference type="AlphaFoldDB" id="A0A7S7NN70"/>
<dbReference type="Proteomes" id="UP000593892">
    <property type="component" value="Chromosome"/>
</dbReference>
<reference evidence="2 3" key="1">
    <citation type="submission" date="2020-10" db="EMBL/GenBank/DDBJ databases">
        <title>Complete genome sequence of Paludibaculum fermentans P105T, a facultatively anaerobic acidobacterium capable of dissimilatory Fe(III) reduction.</title>
        <authorList>
            <person name="Dedysh S.N."/>
            <person name="Beletsky A.V."/>
            <person name="Kulichevskaya I.S."/>
            <person name="Mardanov A.V."/>
            <person name="Ravin N.V."/>
        </authorList>
    </citation>
    <scope>NUCLEOTIDE SEQUENCE [LARGE SCALE GENOMIC DNA]</scope>
    <source>
        <strain evidence="2 3">P105</strain>
    </source>
</reference>
<dbReference type="InterPro" id="IPR039315">
    <property type="entry name" value="CheW"/>
</dbReference>
<keyword evidence="3" id="KW-1185">Reference proteome</keyword>
<gene>
    <name evidence="2" type="ORF">IRI77_28665</name>
</gene>
<dbReference type="PROSITE" id="PS50851">
    <property type="entry name" value="CHEW"/>
    <property type="match status" value="3"/>
</dbReference>
<dbReference type="GO" id="GO:0005829">
    <property type="term" value="C:cytosol"/>
    <property type="evidence" value="ECO:0007669"/>
    <property type="project" value="TreeGrafter"/>
</dbReference>
<dbReference type="GO" id="GO:0007165">
    <property type="term" value="P:signal transduction"/>
    <property type="evidence" value="ECO:0007669"/>
    <property type="project" value="InterPro"/>
</dbReference>
<dbReference type="PANTHER" id="PTHR22617:SF23">
    <property type="entry name" value="CHEMOTAXIS PROTEIN CHEW"/>
    <property type="match status" value="1"/>
</dbReference>
<dbReference type="Pfam" id="PF01584">
    <property type="entry name" value="CheW"/>
    <property type="match status" value="4"/>
</dbReference>
<feature type="domain" description="CheW-like" evidence="1">
    <location>
        <begin position="15"/>
        <end position="157"/>
    </location>
</feature>
<evidence type="ECO:0000313" key="2">
    <source>
        <dbReference type="EMBL" id="QOY86727.1"/>
    </source>
</evidence>
<sequence length="627" mass="68622">MQNDTLPASGGLKDESQLVTFLLNDEEFGFDIMSVQEIIRPPKLAKVPRTPPYVDGIANLRGVVLPVIDMRTRFGMERAPQTDRTRVLVVDINGVKTGLQVDRVKQVTSVLRSEMEPPPAAIRGTTADYLEGVVKLDKGQRIVMALNAAHVCEIGVTATTASSNKLAAREKLAGAGSTGPLTGADAKVQKVVTFRLAKEEFAFHMEHVREILRVQTPKQVPDVPGYVLGVLTVRGQILPVIDLRRLLHQRPLADEFADSCRQLREDYECWIDRASKLFAGGTQSKLEASVTEQFRKWQSETNSSSQLLMESLAQARGLNEKVIKQLQMRARHEECGDRDAAAACAGEALSAGRETLAALRQFEQQVAQNIQEDQRIIVVDAEGLALGLVVDHVHEVLNVPKNLMEPPPRVKSSGGMELSGVARLDEGSRLIMMLDVGNLMKDQTLRAVQDSSLHADEAALAGEVCSTGAGSQDLSEVQLVTFMLGPEEYGIPISQIQEIDRLSRITKVPKAAEFIEGITNLRGEVIPVLDTRKRFDLEVRPADDRTRIIIVDLGGVKTGLVVDSVREVLNLARKDIALPPDSIGSGIDQQFISGIGKVDAGKRMIVVLDVERILSRQEQAQLSETAN</sequence>
<organism evidence="2 3">
    <name type="scientific">Paludibaculum fermentans</name>
    <dbReference type="NCBI Taxonomy" id="1473598"/>
    <lineage>
        <taxon>Bacteria</taxon>
        <taxon>Pseudomonadati</taxon>
        <taxon>Acidobacteriota</taxon>
        <taxon>Terriglobia</taxon>
        <taxon>Bryobacterales</taxon>
        <taxon>Bryobacteraceae</taxon>
        <taxon>Paludibaculum</taxon>
    </lineage>
</organism>
<proteinExistence type="predicted"/>
<dbReference type="Gene3D" id="2.30.30.40">
    <property type="entry name" value="SH3 Domains"/>
    <property type="match status" value="3"/>
</dbReference>
<dbReference type="EMBL" id="CP063849">
    <property type="protein sequence ID" value="QOY86727.1"/>
    <property type="molecule type" value="Genomic_DNA"/>
</dbReference>
<feature type="domain" description="CheW-like" evidence="1">
    <location>
        <begin position="476"/>
        <end position="619"/>
    </location>
</feature>
<accession>A0A7S7NN70</accession>
<name>A0A7S7NN70_PALFE</name>
<dbReference type="RefSeq" id="WP_194448396.1">
    <property type="nucleotide sequence ID" value="NZ_CP063849.1"/>
</dbReference>
<feature type="domain" description="CheW-like" evidence="1">
    <location>
        <begin position="188"/>
        <end position="445"/>
    </location>
</feature>
<dbReference type="InterPro" id="IPR002545">
    <property type="entry name" value="CheW-lke_dom"/>
</dbReference>